<feature type="region of interest" description="Disordered" evidence="1">
    <location>
        <begin position="40"/>
        <end position="117"/>
    </location>
</feature>
<evidence type="ECO:0000313" key="2">
    <source>
        <dbReference type="EMBL" id="CAD8326203.1"/>
    </source>
</evidence>
<protein>
    <submittedName>
        <fullName evidence="2">Uncharacterized protein</fullName>
    </submittedName>
</protein>
<reference evidence="2" key="1">
    <citation type="submission" date="2021-01" db="EMBL/GenBank/DDBJ databases">
        <authorList>
            <person name="Corre E."/>
            <person name="Pelletier E."/>
            <person name="Niang G."/>
            <person name="Scheremetjew M."/>
            <person name="Finn R."/>
            <person name="Kale V."/>
            <person name="Holt S."/>
            <person name="Cochrane G."/>
            <person name="Meng A."/>
            <person name="Brown T."/>
            <person name="Cohen L."/>
        </authorList>
    </citation>
    <scope>NUCLEOTIDE SEQUENCE</scope>
    <source>
        <strain evidence="2">CCMP147</strain>
    </source>
</reference>
<feature type="compositionally biased region" description="Polar residues" evidence="1">
    <location>
        <begin position="53"/>
        <end position="62"/>
    </location>
</feature>
<name>A0A7R9ZH82_9STRA</name>
<gene>
    <name evidence="2" type="ORF">TDUB1175_LOCUS24623</name>
</gene>
<accession>A0A7R9ZH82</accession>
<organism evidence="2">
    <name type="scientific">Pseudictyota dubia</name>
    <dbReference type="NCBI Taxonomy" id="2749911"/>
    <lineage>
        <taxon>Eukaryota</taxon>
        <taxon>Sar</taxon>
        <taxon>Stramenopiles</taxon>
        <taxon>Ochrophyta</taxon>
        <taxon>Bacillariophyta</taxon>
        <taxon>Mediophyceae</taxon>
        <taxon>Biddulphiophycidae</taxon>
        <taxon>Eupodiscales</taxon>
        <taxon>Odontellaceae</taxon>
        <taxon>Pseudictyota</taxon>
    </lineage>
</organism>
<evidence type="ECO:0000256" key="1">
    <source>
        <dbReference type="SAM" id="MobiDB-lite"/>
    </source>
</evidence>
<proteinExistence type="predicted"/>
<dbReference type="AlphaFoldDB" id="A0A7R9ZH82"/>
<dbReference type="EMBL" id="HBED01048863">
    <property type="protein sequence ID" value="CAD8326203.1"/>
    <property type="molecule type" value="Transcribed_RNA"/>
</dbReference>
<sequence length="117" mass="12161">MSANHPTVFCHDNNSNNKMEGLLYTGTSFASATDVSSCHSVPSALAGQGDNGNGSSRHWTSVPSSAPASSGQGGGENESGVNCTKSAQSAPAARLNQRRRWMTNSPPVLALLSHPRH</sequence>